<reference evidence="1 2" key="1">
    <citation type="submission" date="2016-10" db="EMBL/GenBank/DDBJ databases">
        <title>Complete Genome Sequence of Peptococcaceae strain DCMF.</title>
        <authorList>
            <person name="Edwards R.J."/>
            <person name="Holland S.I."/>
            <person name="Deshpande N.P."/>
            <person name="Wong Y.K."/>
            <person name="Ertan H."/>
            <person name="Manefield M."/>
            <person name="Russell T.L."/>
            <person name="Lee M.J."/>
        </authorList>
    </citation>
    <scope>NUCLEOTIDE SEQUENCE [LARGE SCALE GENOMIC DNA]</scope>
    <source>
        <strain evidence="1 2">DCMF</strain>
    </source>
</reference>
<dbReference type="EMBL" id="CP017634">
    <property type="protein sequence ID" value="ATW26109.1"/>
    <property type="molecule type" value="Genomic_DNA"/>
</dbReference>
<protein>
    <submittedName>
        <fullName evidence="1">Uncharacterized protein</fullName>
    </submittedName>
</protein>
<evidence type="ECO:0000313" key="1">
    <source>
        <dbReference type="EMBL" id="ATW26109.1"/>
    </source>
</evidence>
<dbReference type="OrthoDB" id="9787096at2"/>
<dbReference type="RefSeq" id="WP_148135384.1">
    <property type="nucleotide sequence ID" value="NZ_CP017634.1"/>
</dbReference>
<sequence>MAKPKFKFQMYKTLQANIPNIYADARKAADEIGIPKEIRGKFGLTGAISGCPAPLRDDIMKAGEDGAKEVIPLAKLVDDIREIVKSVYGDEYDAAPTSTCEAGLWVTFDSLFSPPALGRGDNYRSRYIALYEKHLHHQGAYGRPYPPRYKDILADRGTTAGELGFYGKRQNNLDTVIVPLAGARYDVHGIKYHPVPMLTDVDPEESLEMITNHAEVHLPFLAGFTGLGYETPGYGYAVKDEEGTPLLQKGLGELAHGYDLPYVIDNAWGLPFVGCNPLKTGADVIIYSMDKATGAATSGLIIGREDLMVPIRRALGMHGDRYGTTTSYGKAAYVTFDAGKEALLTQIQALKVLRDEPEVLTKPVDGLEKIVKEEFAQINLPSHLKNGIVISKSYNSTAVEVNYEKTWQGGELGIPIFSIEDMYAGTNIFQTGCAQMGIIPTVAYDGNIYISPGLGTCDSKGQLIEETMRYGIKGLVKLIEITCTYAGLRE</sequence>
<dbReference type="Proteomes" id="UP000323521">
    <property type="component" value="Chromosome"/>
</dbReference>
<gene>
    <name evidence="1" type="ORF">DCMF_16195</name>
</gene>
<accession>A0A3G1KUH8</accession>
<evidence type="ECO:0000313" key="2">
    <source>
        <dbReference type="Proteomes" id="UP000323521"/>
    </source>
</evidence>
<dbReference type="InterPro" id="IPR015421">
    <property type="entry name" value="PyrdxlP-dep_Trfase_major"/>
</dbReference>
<keyword evidence="2" id="KW-1185">Reference proteome</keyword>
<dbReference type="KEGG" id="fwa:DCMF_16195"/>
<dbReference type="InterPro" id="IPR015424">
    <property type="entry name" value="PyrdxlP-dep_Trfase"/>
</dbReference>
<proteinExistence type="predicted"/>
<dbReference type="AlphaFoldDB" id="A0A3G1KUH8"/>
<dbReference type="SUPFAM" id="SSF53383">
    <property type="entry name" value="PLP-dependent transferases"/>
    <property type="match status" value="1"/>
</dbReference>
<name>A0A3G1KUH8_FORW1</name>
<dbReference type="Gene3D" id="3.40.640.10">
    <property type="entry name" value="Type I PLP-dependent aspartate aminotransferase-like (Major domain)"/>
    <property type="match status" value="1"/>
</dbReference>
<organism evidence="1 2">
    <name type="scientific">Formimonas warabiya</name>
    <dbReference type="NCBI Taxonomy" id="1761012"/>
    <lineage>
        <taxon>Bacteria</taxon>
        <taxon>Bacillati</taxon>
        <taxon>Bacillota</taxon>
        <taxon>Clostridia</taxon>
        <taxon>Eubacteriales</taxon>
        <taxon>Peptococcaceae</taxon>
        <taxon>Candidatus Formimonas</taxon>
    </lineage>
</organism>